<dbReference type="Proteomes" id="UP000698800">
    <property type="component" value="Unassembled WGS sequence"/>
</dbReference>
<accession>A0A9P8IFX4</accession>
<protein>
    <submittedName>
        <fullName evidence="1">Uncharacterized protein</fullName>
    </submittedName>
</protein>
<sequence>MLRNERQTHSGRDFGQRLYGHTMAQKSLFFSLPIELRLLVYKEVLLAKPCRDLQILRVCRDIYNEALPVLFKKPLKFRTHDDLYHWIQTVEPDCLELVTSVSLNLLSFRYNTLSRPNHYPLHSPDLFYGKDLPSLQNALRLLPNVQRFIIYKSVPFLGTRFTYDYYLLFFPWLADRYPELRCLTLFINWMPLDFLLQMRFLRSLRFTGFSTSSPTATLIIFQSLKHLEELEVFGPPPDIPRPALSLAYTGLGVSHEKSVTPELLLGIGPLKAFTICEIRDPCKTSGVFFCEEIIDALAQTHGSSLRSLKISLDFLPSAGGRAALARLFSLANTSIRHVELGWPGLDVLTLDTLPHTLRSLQISCDYHFPPDDAAQKLVAQKPVLPKLADVVLRSDWRTRPTGWPGGGIPARGRGFGKDNMDAAVARLRSIGLDATSGWWHPIMFDDLGDDHDDGRPAQRAFGVNKESQEAKAGQSVNSLLTQKSIASLPFQGPGGSGTASYY</sequence>
<dbReference type="AlphaFoldDB" id="A0A9P8IFX4"/>
<comment type="caution">
    <text evidence="1">The sequence shown here is derived from an EMBL/GenBank/DDBJ whole genome shotgun (WGS) entry which is preliminary data.</text>
</comment>
<dbReference type="InterPro" id="IPR038883">
    <property type="entry name" value="AN11006-like"/>
</dbReference>
<dbReference type="EMBL" id="JAGHQL010000028">
    <property type="protein sequence ID" value="KAH0543701.1"/>
    <property type="molecule type" value="Genomic_DNA"/>
</dbReference>
<reference evidence="1" key="1">
    <citation type="submission" date="2021-03" db="EMBL/GenBank/DDBJ databases">
        <title>Comparative genomics and phylogenomic investigation of the class Geoglossomycetes provide insights into ecological specialization and systematics.</title>
        <authorList>
            <person name="Melie T."/>
            <person name="Pirro S."/>
            <person name="Miller A.N."/>
            <person name="Quandt A."/>
        </authorList>
    </citation>
    <scope>NUCLEOTIDE SEQUENCE</scope>
    <source>
        <strain evidence="1">GBOQ0MN5Z8</strain>
    </source>
</reference>
<evidence type="ECO:0000313" key="1">
    <source>
        <dbReference type="EMBL" id="KAH0543701.1"/>
    </source>
</evidence>
<dbReference type="PANTHER" id="PTHR42085">
    <property type="entry name" value="F-BOX DOMAIN-CONTAINING PROTEIN"/>
    <property type="match status" value="1"/>
</dbReference>
<proteinExistence type="predicted"/>
<evidence type="ECO:0000313" key="2">
    <source>
        <dbReference type="Proteomes" id="UP000698800"/>
    </source>
</evidence>
<keyword evidence="2" id="KW-1185">Reference proteome</keyword>
<dbReference type="OrthoDB" id="4413570at2759"/>
<name>A0A9P8IFX4_9PEZI</name>
<dbReference type="SUPFAM" id="SSF52047">
    <property type="entry name" value="RNI-like"/>
    <property type="match status" value="1"/>
</dbReference>
<organism evidence="1 2">
    <name type="scientific">Glutinoglossum americanum</name>
    <dbReference type="NCBI Taxonomy" id="1670608"/>
    <lineage>
        <taxon>Eukaryota</taxon>
        <taxon>Fungi</taxon>
        <taxon>Dikarya</taxon>
        <taxon>Ascomycota</taxon>
        <taxon>Pezizomycotina</taxon>
        <taxon>Geoglossomycetes</taxon>
        <taxon>Geoglossales</taxon>
        <taxon>Geoglossaceae</taxon>
        <taxon>Glutinoglossum</taxon>
    </lineage>
</organism>
<dbReference type="PANTHER" id="PTHR42085:SF2">
    <property type="entry name" value="F-BOX DOMAIN-CONTAINING PROTEIN"/>
    <property type="match status" value="1"/>
</dbReference>
<gene>
    <name evidence="1" type="ORF">FGG08_002017</name>
</gene>